<proteinExistence type="predicted"/>
<evidence type="ECO:0000313" key="4">
    <source>
        <dbReference type="Proteomes" id="UP000562045"/>
    </source>
</evidence>
<dbReference type="EMBL" id="JACBZM010000001">
    <property type="protein sequence ID" value="NYI44081.1"/>
    <property type="molecule type" value="Genomic_DNA"/>
</dbReference>
<accession>A0A7Y9ZIH9</accession>
<keyword evidence="2" id="KW-0472">Membrane</keyword>
<dbReference type="AlphaFoldDB" id="A0A7Y9ZIH9"/>
<comment type="caution">
    <text evidence="3">The sequence shown here is derived from an EMBL/GenBank/DDBJ whole genome shotgun (WGS) entry which is preliminary data.</text>
</comment>
<gene>
    <name evidence="3" type="ORF">BJ993_001161</name>
</gene>
<evidence type="ECO:0000256" key="2">
    <source>
        <dbReference type="SAM" id="Phobius"/>
    </source>
</evidence>
<dbReference type="Pfam" id="PF13196">
    <property type="entry name" value="DUF4012"/>
    <property type="match status" value="1"/>
</dbReference>
<organism evidence="3 4">
    <name type="scientific">Nocardioides aromaticivorans</name>
    <dbReference type="NCBI Taxonomy" id="200618"/>
    <lineage>
        <taxon>Bacteria</taxon>
        <taxon>Bacillati</taxon>
        <taxon>Actinomycetota</taxon>
        <taxon>Actinomycetes</taxon>
        <taxon>Propionibacteriales</taxon>
        <taxon>Nocardioidaceae</taxon>
        <taxon>Nocardioides</taxon>
    </lineage>
</organism>
<feature type="compositionally biased region" description="Polar residues" evidence="1">
    <location>
        <begin position="604"/>
        <end position="618"/>
    </location>
</feature>
<reference evidence="3 4" key="1">
    <citation type="submission" date="2020-07" db="EMBL/GenBank/DDBJ databases">
        <title>Sequencing the genomes of 1000 actinobacteria strains.</title>
        <authorList>
            <person name="Klenk H.-P."/>
        </authorList>
    </citation>
    <scope>NUCLEOTIDE SEQUENCE [LARGE SCALE GENOMIC DNA]</scope>
    <source>
        <strain evidence="3 4">DSM 15131</strain>
    </source>
</reference>
<keyword evidence="2" id="KW-1133">Transmembrane helix</keyword>
<keyword evidence="2" id="KW-0812">Transmembrane</keyword>
<dbReference type="Proteomes" id="UP000562045">
    <property type="component" value="Unassembled WGS sequence"/>
</dbReference>
<protein>
    <recommendedName>
        <fullName evidence="5">DUF4012 domain-containing protein</fullName>
    </recommendedName>
</protein>
<evidence type="ECO:0000256" key="1">
    <source>
        <dbReference type="SAM" id="MobiDB-lite"/>
    </source>
</evidence>
<evidence type="ECO:0000313" key="3">
    <source>
        <dbReference type="EMBL" id="NYI44081.1"/>
    </source>
</evidence>
<feature type="transmembrane region" description="Helical" evidence="2">
    <location>
        <begin position="36"/>
        <end position="58"/>
    </location>
</feature>
<dbReference type="InterPro" id="IPR025101">
    <property type="entry name" value="DUF4012"/>
</dbReference>
<feature type="region of interest" description="Disordered" evidence="1">
    <location>
        <begin position="599"/>
        <end position="618"/>
    </location>
</feature>
<name>A0A7Y9ZIH9_9ACTN</name>
<dbReference type="RefSeq" id="WP_179648049.1">
    <property type="nucleotide sequence ID" value="NZ_JACBZM010000001.1"/>
</dbReference>
<evidence type="ECO:0008006" key="5">
    <source>
        <dbReference type="Google" id="ProtNLM"/>
    </source>
</evidence>
<sequence>MTDGSLDAPVRRRRRSTPASRFVRRLRQLRRERPRLVVLAGLGVVALLAVLWTVWTVWATNRDLAQVRDSATIMRAALVRADADGARAAMADYREAAESARDHTSGPTWAVLEALPVFGDDAEGVATVAEVLDDIGTDGLGPIADAADLVTAETFQPDDGRFPVEQITAMQEPARHSEQAFDDAATTLAKVDSSHFVGPVRNQFDRLRTLVDDARGTLGSTYRAARMIPRMMGTDRPRYYLMVLQNNAELRSGGGLPGALSLVRMKDGRVDIVEQMDMSELAKTSRAPVVTLTDEEDRIFGRILNLAAVDATLTPDFQRSAEIIRKRWERGVGGRLDGMFFVDPVAVSYLLRGTGPVAVPGYRPVNSGNVVWGVENEIYRLTNDREIHSDYQQAVAKAVFNAFAAGRGDSAESIRGLVTGVMEGRIRMASFEADNEAEIAGTMIAGEFSDKASKDPGVGIFINDGGPTKMQYYLKYDARVVSRSCVGDRQVISGAIDFHSDTPPDARALPPSITGEGYRHQRVEPGDQLLVIYVTSPVDGDVTELSIDGQRVAHPVVERLAGRGLVRIGLEFQPQERHSVEFVMSSGPEQTGDVRLSVTPGAFPSSSNGTVPSSCTVR</sequence>